<dbReference type="Pfam" id="PF00643">
    <property type="entry name" value="zf-B_box"/>
    <property type="match status" value="1"/>
</dbReference>
<keyword evidence="1" id="KW-0862">Zinc</keyword>
<dbReference type="PANTHER" id="PTHR25462:SF291">
    <property type="entry name" value="E3 UBIQUITIN-PROTEIN LIGASE TRIM45"/>
    <property type="match status" value="1"/>
</dbReference>
<evidence type="ECO:0000313" key="4">
    <source>
        <dbReference type="Proteomes" id="UP001054945"/>
    </source>
</evidence>
<dbReference type="PROSITE" id="PS50119">
    <property type="entry name" value="ZF_BBOX"/>
    <property type="match status" value="1"/>
</dbReference>
<dbReference type="AlphaFoldDB" id="A0AAV4TMR6"/>
<sequence length="109" mass="12592">MHCFEGHNVIDLKDELLNGATQDKLLHCPRHDREIIRYFCRTCNVPICKECATEHPTGLHDYDHISDVGPREIEMLRLQIERCKTKLNEFKSAGSSVDSLLNCLEEQLL</sequence>
<dbReference type="EMBL" id="BPLR01011354">
    <property type="protein sequence ID" value="GIY46032.1"/>
    <property type="molecule type" value="Genomic_DNA"/>
</dbReference>
<evidence type="ECO:0000313" key="3">
    <source>
        <dbReference type="EMBL" id="GIY46032.1"/>
    </source>
</evidence>
<dbReference type="InterPro" id="IPR000315">
    <property type="entry name" value="Znf_B-box"/>
</dbReference>
<name>A0AAV4TMR6_CAEEX</name>
<comment type="caution">
    <text evidence="3">The sequence shown here is derived from an EMBL/GenBank/DDBJ whole genome shotgun (WGS) entry which is preliminary data.</text>
</comment>
<dbReference type="InterPro" id="IPR047153">
    <property type="entry name" value="TRIM45/56/19-like"/>
</dbReference>
<evidence type="ECO:0000256" key="1">
    <source>
        <dbReference type="PROSITE-ProRule" id="PRU00024"/>
    </source>
</evidence>
<dbReference type="SMART" id="SM00336">
    <property type="entry name" value="BBOX"/>
    <property type="match status" value="1"/>
</dbReference>
<evidence type="ECO:0000259" key="2">
    <source>
        <dbReference type="PROSITE" id="PS50119"/>
    </source>
</evidence>
<protein>
    <recommendedName>
        <fullName evidence="2">B box-type domain-containing protein</fullName>
    </recommendedName>
</protein>
<dbReference type="GO" id="GO:0008270">
    <property type="term" value="F:zinc ion binding"/>
    <property type="evidence" value="ECO:0007669"/>
    <property type="project" value="UniProtKB-KW"/>
</dbReference>
<dbReference type="SUPFAM" id="SSF57845">
    <property type="entry name" value="B-box zinc-binding domain"/>
    <property type="match status" value="1"/>
</dbReference>
<keyword evidence="1" id="KW-0863">Zinc-finger</keyword>
<organism evidence="3 4">
    <name type="scientific">Caerostris extrusa</name>
    <name type="common">Bark spider</name>
    <name type="synonym">Caerostris bankana</name>
    <dbReference type="NCBI Taxonomy" id="172846"/>
    <lineage>
        <taxon>Eukaryota</taxon>
        <taxon>Metazoa</taxon>
        <taxon>Ecdysozoa</taxon>
        <taxon>Arthropoda</taxon>
        <taxon>Chelicerata</taxon>
        <taxon>Arachnida</taxon>
        <taxon>Araneae</taxon>
        <taxon>Araneomorphae</taxon>
        <taxon>Entelegynae</taxon>
        <taxon>Araneoidea</taxon>
        <taxon>Araneidae</taxon>
        <taxon>Caerostris</taxon>
    </lineage>
</organism>
<dbReference type="GO" id="GO:0061630">
    <property type="term" value="F:ubiquitin protein ligase activity"/>
    <property type="evidence" value="ECO:0007669"/>
    <property type="project" value="TreeGrafter"/>
</dbReference>
<dbReference type="PANTHER" id="PTHR25462">
    <property type="entry name" value="BONUS, ISOFORM C-RELATED"/>
    <property type="match status" value="1"/>
</dbReference>
<gene>
    <name evidence="3" type="ORF">CEXT_790241</name>
</gene>
<keyword evidence="4" id="KW-1185">Reference proteome</keyword>
<feature type="domain" description="B box-type" evidence="2">
    <location>
        <begin position="23"/>
        <end position="55"/>
    </location>
</feature>
<accession>A0AAV4TMR6</accession>
<dbReference type="Gene3D" id="3.30.160.60">
    <property type="entry name" value="Classic Zinc Finger"/>
    <property type="match status" value="1"/>
</dbReference>
<reference evidence="3 4" key="1">
    <citation type="submission" date="2021-06" db="EMBL/GenBank/DDBJ databases">
        <title>Caerostris extrusa draft genome.</title>
        <authorList>
            <person name="Kono N."/>
            <person name="Arakawa K."/>
        </authorList>
    </citation>
    <scope>NUCLEOTIDE SEQUENCE [LARGE SCALE GENOMIC DNA]</scope>
</reference>
<proteinExistence type="predicted"/>
<keyword evidence="1" id="KW-0479">Metal-binding</keyword>
<dbReference type="Proteomes" id="UP001054945">
    <property type="component" value="Unassembled WGS sequence"/>
</dbReference>